<evidence type="ECO:0000256" key="1">
    <source>
        <dbReference type="SAM" id="SignalP"/>
    </source>
</evidence>
<sequence length="626" mass="67087">MRKGGKRFGRSGAALGAALLATAGFPAIAVGQQAQGMPSERTGPMAQPPALPDYAEPTALDGGVAEQVRPVQTMRYEGAFFTDVRVETEGEGIARPVPAWQPDAADPAGLRLSHTGSDPFDAVWVERQFVTNGLVGSSVDMGRVVALTQLVNRAFVNNGYANSGVLIDGSTRNGQALVLRLVLGSLGEMSEGIAIGWVGDDSAGLNERYVIERLPSALSRPFNVFAFERDFRLLAHDRAIDSVDAGLRPGERPGAANLSMLVRPKDRFDLYFGAANNRAPSVGGLRLAAGGSMRNPLLAGDLLSAEIGFTDGLTDGIASYEAPVFDPHTFLILRAAFNDVAVVEQRLADLDIESREWSVEGGISRRLVDSPLIPESGGWSPARSLDIGVLLAHRRTKTYLLGEPFSFSPGAVNGRAEYTALRFTQDYVEQGTRHVLAISLTETVGLDGTRPTAPGVLKPNRNFVAVLGQASFAQRLTNRLELNLRLAGQYSSGTLYSGERFSIGGENSVRGYRENLLLADRALFASAELAYSLSLTGMTAGAPAFDWGAFRLAIFADGAIADNSEQPEPFPDDVASVGASLAWVPSRAIFARISYGEALRDPQLAGKRYLQDRGVQFRITLRPLEF</sequence>
<proteinExistence type="predicted"/>
<dbReference type="GO" id="GO:0098046">
    <property type="term" value="C:type V protein secretion system complex"/>
    <property type="evidence" value="ECO:0007669"/>
    <property type="project" value="TreeGrafter"/>
</dbReference>
<dbReference type="EMBL" id="JACBZF010000007">
    <property type="protein sequence ID" value="NYH96730.1"/>
    <property type="molecule type" value="Genomic_DNA"/>
</dbReference>
<dbReference type="PANTHER" id="PTHR34597">
    <property type="entry name" value="SLR1661 PROTEIN"/>
    <property type="match status" value="1"/>
</dbReference>
<keyword evidence="4" id="KW-1185">Reference proteome</keyword>
<feature type="domain" description="Haemolysin activator HlyB C-terminal" evidence="2">
    <location>
        <begin position="391"/>
        <end position="550"/>
    </location>
</feature>
<evidence type="ECO:0000313" key="4">
    <source>
        <dbReference type="Proteomes" id="UP000522081"/>
    </source>
</evidence>
<gene>
    <name evidence="3" type="ORF">FHS75_003081</name>
</gene>
<accession>A0A7Y9XYD6</accession>
<evidence type="ECO:0000313" key="3">
    <source>
        <dbReference type="EMBL" id="NYH96730.1"/>
    </source>
</evidence>
<protein>
    <submittedName>
        <fullName evidence="3">Hemolysin activation/secretion protein</fullName>
    </submittedName>
</protein>
<comment type="caution">
    <text evidence="3">The sequence shown here is derived from an EMBL/GenBank/DDBJ whole genome shotgun (WGS) entry which is preliminary data.</text>
</comment>
<dbReference type="PANTHER" id="PTHR34597:SF3">
    <property type="entry name" value="OUTER MEMBRANE TRANSPORTER CDIB"/>
    <property type="match status" value="1"/>
</dbReference>
<dbReference type="GO" id="GO:0008320">
    <property type="term" value="F:protein transmembrane transporter activity"/>
    <property type="evidence" value="ECO:0007669"/>
    <property type="project" value="TreeGrafter"/>
</dbReference>
<evidence type="ECO:0000259" key="2">
    <source>
        <dbReference type="Pfam" id="PF03865"/>
    </source>
</evidence>
<feature type="chain" id="PRO_5030805414" evidence="1">
    <location>
        <begin position="30"/>
        <end position="626"/>
    </location>
</feature>
<organism evidence="3 4">
    <name type="scientific">Novosphingobium marinum</name>
    <dbReference type="NCBI Taxonomy" id="1514948"/>
    <lineage>
        <taxon>Bacteria</taxon>
        <taxon>Pseudomonadati</taxon>
        <taxon>Pseudomonadota</taxon>
        <taxon>Alphaproteobacteria</taxon>
        <taxon>Sphingomonadales</taxon>
        <taxon>Sphingomonadaceae</taxon>
        <taxon>Novosphingobium</taxon>
    </lineage>
</organism>
<name>A0A7Y9XYD6_9SPHN</name>
<dbReference type="InterPro" id="IPR051544">
    <property type="entry name" value="TPS_OM_transporter"/>
</dbReference>
<dbReference type="Proteomes" id="UP000522081">
    <property type="component" value="Unassembled WGS sequence"/>
</dbReference>
<dbReference type="Gene3D" id="2.40.160.50">
    <property type="entry name" value="membrane protein fhac: a member of the omp85/tpsb transporter family"/>
    <property type="match status" value="1"/>
</dbReference>
<feature type="signal peptide" evidence="1">
    <location>
        <begin position="1"/>
        <end position="29"/>
    </location>
</feature>
<dbReference type="Pfam" id="PF03865">
    <property type="entry name" value="ShlB"/>
    <property type="match status" value="1"/>
</dbReference>
<dbReference type="InterPro" id="IPR005565">
    <property type="entry name" value="Hemolysn_activator_HlyB_C"/>
</dbReference>
<dbReference type="RefSeq" id="WP_179408542.1">
    <property type="nucleotide sequence ID" value="NZ_BMGF01000008.1"/>
</dbReference>
<reference evidence="3 4" key="1">
    <citation type="submission" date="2020-07" db="EMBL/GenBank/DDBJ databases">
        <title>Genomic Encyclopedia of Type Strains, Phase IV (KMG-IV): sequencing the most valuable type-strain genomes for metagenomic binning, comparative biology and taxonomic classification.</title>
        <authorList>
            <person name="Goeker M."/>
        </authorList>
    </citation>
    <scope>NUCLEOTIDE SEQUENCE [LARGE SCALE GENOMIC DNA]</scope>
    <source>
        <strain evidence="3 4">DSM 29043</strain>
    </source>
</reference>
<dbReference type="GO" id="GO:0046819">
    <property type="term" value="P:protein secretion by the type V secretion system"/>
    <property type="evidence" value="ECO:0007669"/>
    <property type="project" value="TreeGrafter"/>
</dbReference>
<dbReference type="AlphaFoldDB" id="A0A7Y9XYD6"/>
<keyword evidence="1" id="KW-0732">Signal</keyword>